<comment type="caution">
    <text evidence="2">The sequence shown here is derived from an EMBL/GenBank/DDBJ whole genome shotgun (WGS) entry which is preliminary data.</text>
</comment>
<dbReference type="OrthoDB" id="9827759at2"/>
<sequence length="222" mass="24769">MELLFKEIKQIITPEFIAESSRRFAMDETKLTNLSDSIVAGTLAGLLANGDNSASEEILISFVSRFNDIEEIKISPIEDQIDSKTIDAVIAWENKAFMGKRLEFVSLLAQTSGVGEVYVDKLMLSISYVAALYLGRKLMTKEYTTTGLLGQMHAERNFYLGYVPFGLTSLLGLPSLLALGQNLTSDAKVVSDTVYYEIMHANTPVQENKNSWRKWFFSKAAL</sequence>
<proteinExistence type="predicted"/>
<dbReference type="AlphaFoldDB" id="A0A2V3PNS9"/>
<keyword evidence="1" id="KW-0472">Membrane</keyword>
<evidence type="ECO:0000313" key="2">
    <source>
        <dbReference type="EMBL" id="PXV62847.1"/>
    </source>
</evidence>
<organism evidence="2 3">
    <name type="scientific">Dysgonomonas alginatilytica</name>
    <dbReference type="NCBI Taxonomy" id="1605892"/>
    <lineage>
        <taxon>Bacteria</taxon>
        <taxon>Pseudomonadati</taxon>
        <taxon>Bacteroidota</taxon>
        <taxon>Bacteroidia</taxon>
        <taxon>Bacteroidales</taxon>
        <taxon>Dysgonomonadaceae</taxon>
        <taxon>Dysgonomonas</taxon>
    </lineage>
</organism>
<keyword evidence="1" id="KW-0812">Transmembrane</keyword>
<gene>
    <name evidence="2" type="ORF">CLV62_11763</name>
</gene>
<accession>A0A2V3PNS9</accession>
<protein>
    <submittedName>
        <fullName evidence="2">Uncharacterized protein</fullName>
    </submittedName>
</protein>
<keyword evidence="3" id="KW-1185">Reference proteome</keyword>
<reference evidence="2 3" key="1">
    <citation type="submission" date="2018-03" db="EMBL/GenBank/DDBJ databases">
        <title>Genomic Encyclopedia of Archaeal and Bacterial Type Strains, Phase II (KMG-II): from individual species to whole genera.</title>
        <authorList>
            <person name="Goeker M."/>
        </authorList>
    </citation>
    <scope>NUCLEOTIDE SEQUENCE [LARGE SCALE GENOMIC DNA]</scope>
    <source>
        <strain evidence="2 3">DSM 100214</strain>
    </source>
</reference>
<dbReference type="Proteomes" id="UP000247973">
    <property type="component" value="Unassembled WGS sequence"/>
</dbReference>
<evidence type="ECO:0000313" key="3">
    <source>
        <dbReference type="Proteomes" id="UP000247973"/>
    </source>
</evidence>
<dbReference type="EMBL" id="QICL01000017">
    <property type="protein sequence ID" value="PXV62847.1"/>
    <property type="molecule type" value="Genomic_DNA"/>
</dbReference>
<dbReference type="RefSeq" id="WP_110311255.1">
    <property type="nucleotide sequence ID" value="NZ_QICL01000017.1"/>
</dbReference>
<evidence type="ECO:0000256" key="1">
    <source>
        <dbReference type="SAM" id="Phobius"/>
    </source>
</evidence>
<feature type="transmembrane region" description="Helical" evidence="1">
    <location>
        <begin position="159"/>
        <end position="179"/>
    </location>
</feature>
<keyword evidence="1" id="KW-1133">Transmembrane helix</keyword>
<name>A0A2V3PNS9_9BACT</name>